<dbReference type="InterPro" id="IPR036129">
    <property type="entry name" value="Glycerate_kinase_sf"/>
</dbReference>
<dbReference type="NCBIfam" id="TIGR00045">
    <property type="entry name" value="glycerate kinase"/>
    <property type="match status" value="1"/>
</dbReference>
<dbReference type="InterPro" id="IPR018197">
    <property type="entry name" value="Glycerate_kinase_RE-like"/>
</dbReference>
<dbReference type="Proteomes" id="UP000656813">
    <property type="component" value="Unassembled WGS sequence"/>
</dbReference>
<dbReference type="PANTHER" id="PTHR21599">
    <property type="entry name" value="GLYCERATE KINASE"/>
    <property type="match status" value="1"/>
</dbReference>
<name>A0A8J2ZXT8_9BACL</name>
<evidence type="ECO:0000256" key="3">
    <source>
        <dbReference type="ARBA" id="ARBA00022777"/>
    </source>
</evidence>
<keyword evidence="3 4" id="KW-0418">Kinase</keyword>
<dbReference type="InterPro" id="IPR018193">
    <property type="entry name" value="Glyc_kinase_flavodox-like_fold"/>
</dbReference>
<dbReference type="SUPFAM" id="SSF110738">
    <property type="entry name" value="Glycerate kinase I"/>
    <property type="match status" value="1"/>
</dbReference>
<dbReference type="GO" id="GO:0008887">
    <property type="term" value="F:glycerate kinase activity"/>
    <property type="evidence" value="ECO:0007669"/>
    <property type="project" value="UniProtKB-UniRule"/>
</dbReference>
<keyword evidence="6" id="KW-1185">Reference proteome</keyword>
<reference evidence="5" key="2">
    <citation type="submission" date="2020-09" db="EMBL/GenBank/DDBJ databases">
        <authorList>
            <person name="Sun Q."/>
            <person name="Zhou Y."/>
        </authorList>
    </citation>
    <scope>NUCLEOTIDE SEQUENCE</scope>
    <source>
        <strain evidence="5">CGMCC 1.12777</strain>
    </source>
</reference>
<evidence type="ECO:0000256" key="2">
    <source>
        <dbReference type="ARBA" id="ARBA00022679"/>
    </source>
</evidence>
<gene>
    <name evidence="5" type="primary">glxK</name>
    <name evidence="5" type="ORF">GCM10007096_25220</name>
</gene>
<dbReference type="PANTHER" id="PTHR21599:SF0">
    <property type="entry name" value="GLYCERATE KINASE"/>
    <property type="match status" value="1"/>
</dbReference>
<organism evidence="5 6">
    <name type="scientific">Pullulanibacillus pueri</name>
    <dbReference type="NCBI Taxonomy" id="1437324"/>
    <lineage>
        <taxon>Bacteria</taxon>
        <taxon>Bacillati</taxon>
        <taxon>Bacillota</taxon>
        <taxon>Bacilli</taxon>
        <taxon>Bacillales</taxon>
        <taxon>Sporolactobacillaceae</taxon>
        <taxon>Pullulanibacillus</taxon>
    </lineage>
</organism>
<dbReference type="GO" id="GO:0031388">
    <property type="term" value="P:organic acid phosphorylation"/>
    <property type="evidence" value="ECO:0007669"/>
    <property type="project" value="UniProtKB-UniRule"/>
</dbReference>
<protein>
    <submittedName>
        <fullName evidence="5">Glycerate kinase</fullName>
    </submittedName>
</protein>
<reference evidence="5" key="1">
    <citation type="journal article" date="2014" name="Int. J. Syst. Evol. Microbiol.">
        <title>Complete genome sequence of Corynebacterium casei LMG S-19264T (=DSM 44701T), isolated from a smear-ripened cheese.</title>
        <authorList>
            <consortium name="US DOE Joint Genome Institute (JGI-PGF)"/>
            <person name="Walter F."/>
            <person name="Albersmeier A."/>
            <person name="Kalinowski J."/>
            <person name="Ruckert C."/>
        </authorList>
    </citation>
    <scope>NUCLEOTIDE SEQUENCE</scope>
    <source>
        <strain evidence="5">CGMCC 1.12777</strain>
    </source>
</reference>
<dbReference type="AlphaFoldDB" id="A0A8J2ZXT8"/>
<sequence>MNILIAPDSFKGSASTTEVAQAIRAGILEVLPDAETTILPMADGGEGTTHALVAASHGELFTTTVHDPLGRPIIGEYGVIHQKTAVIELASASGLTTLKPSELNPYEATSYGTGELMIHALNQGIKHFIICLGGSATNDGGAGLLQALGFRFLDKNDEPLSSGGLALQKLHSIDVSHVDPRVREAQFEIACDVTNPLIGPNGASAIFGPQKGATPKMVAALDHALAIFADCIEKELGVKIHNLPGAGAAGGTAGGLIAFLNGTLKPGITMVTEALNLENLIQEKAFDLLLTGEGKIDGQTASGKVVAGLSQWAKQYHLPVIALAGAIEGDLTPLYEKGLTSAFSIADGPMSLEDSMEKGKVLLQKQTARLFRLITQFL</sequence>
<proteinExistence type="inferred from homology"/>
<dbReference type="PIRSF" id="PIRSF006078">
    <property type="entry name" value="GlxK"/>
    <property type="match status" value="1"/>
</dbReference>
<comment type="caution">
    <text evidence="5">The sequence shown here is derived from an EMBL/GenBank/DDBJ whole genome shotgun (WGS) entry which is preliminary data.</text>
</comment>
<dbReference type="EMBL" id="BMFV01000018">
    <property type="protein sequence ID" value="GGH83745.1"/>
    <property type="molecule type" value="Genomic_DNA"/>
</dbReference>
<comment type="similarity">
    <text evidence="1 4">Belongs to the glycerate kinase type-1 family.</text>
</comment>
<dbReference type="Gene3D" id="3.40.50.10350">
    <property type="entry name" value="Glycerate kinase, domain 1"/>
    <property type="match status" value="1"/>
</dbReference>
<dbReference type="InterPro" id="IPR004381">
    <property type="entry name" value="Glycerate_kinase"/>
</dbReference>
<evidence type="ECO:0000313" key="6">
    <source>
        <dbReference type="Proteomes" id="UP000656813"/>
    </source>
</evidence>
<dbReference type="Gene3D" id="3.90.1510.10">
    <property type="entry name" value="Glycerate kinase, domain 2"/>
    <property type="match status" value="1"/>
</dbReference>
<evidence type="ECO:0000256" key="4">
    <source>
        <dbReference type="PIRNR" id="PIRNR006078"/>
    </source>
</evidence>
<dbReference type="Pfam" id="PF02595">
    <property type="entry name" value="Gly_kinase"/>
    <property type="match status" value="1"/>
</dbReference>
<evidence type="ECO:0000256" key="1">
    <source>
        <dbReference type="ARBA" id="ARBA00006284"/>
    </source>
</evidence>
<dbReference type="RefSeq" id="WP_188497722.1">
    <property type="nucleotide sequence ID" value="NZ_BMFV01000018.1"/>
</dbReference>
<keyword evidence="2 4" id="KW-0808">Transferase</keyword>
<accession>A0A8J2ZXT8</accession>
<evidence type="ECO:0000313" key="5">
    <source>
        <dbReference type="EMBL" id="GGH83745.1"/>
    </source>
</evidence>